<name>A0A6C0EKA0_9ZZZZ</name>
<evidence type="ECO:0000313" key="4">
    <source>
        <dbReference type="EMBL" id="QHT28760.1"/>
    </source>
</evidence>
<feature type="region of interest" description="Disordered" evidence="1">
    <location>
        <begin position="247"/>
        <end position="317"/>
    </location>
</feature>
<feature type="domain" description="Major capsid protein C-terminal" evidence="2">
    <location>
        <begin position="687"/>
        <end position="813"/>
    </location>
</feature>
<evidence type="ECO:0000259" key="2">
    <source>
        <dbReference type="Pfam" id="PF04451"/>
    </source>
</evidence>
<evidence type="ECO:0008006" key="5">
    <source>
        <dbReference type="Google" id="ProtNLM"/>
    </source>
</evidence>
<feature type="compositionally biased region" description="Acidic residues" evidence="1">
    <location>
        <begin position="283"/>
        <end position="317"/>
    </location>
</feature>
<sequence>MGGGLLQLSAYGSENEYINGNPQITFFKTVYRRYTNFSIQSIEIPLEGSHELSYENTIKLKTKIPRNADLVKNIFLEFTLPDIFSSEEDEFFWVRGIGPSMINYIDIFIGGNKIERISGKYIWNINNLTTKGDKQFLVDKMIGNESDLSYTHLDNNRYVGSDNTKYKCNKKISKFYKTHPSIFGRVLTIPIPFWFTKNTGLAVPLISLQYHEINIEIDFKPIKDLYTIKKKDKMYYYYKNNEHYMAKEGGQGQGGQEQGEQGEQGEEESYNAPNFQSDHIECEGDQEEEEEEEEEDGEVEEEEEEEDGGVEEDDESEINMCIAENDTSKLTFNNLDKNSMYNKKFQSNTLKDSVKHNGSKFINKIIPVKNKLSNIDSWDLDSSTTINDTITEEFNIMTDSLLNTNDSSLIGDNTSLNTNDSSLINSNSVITDTSSNINTNNHIAFNNSFQKKLNTLENKVYNITDVRENAFLEDNLGEYTTYVRKKPESNKNDHISNFIYGDYREATWDHNATLIVEYIFLDIDERKIFAKQGQEYLIEQVVTIETLDILPKSQICLELYHPVKEILFTFNRNDNDQRNEWLNYTSLPHNITDKSKNYQYYLQNGWWFDCCETAQLNPIKININNEDIECDRFQELLFRYGPYGEAGDPSSILLDFNIENTQSLYTLEEIKEFKQVWLFTKACCIPIIDKYNFNNYVLNPLKTMEIKFNGSVREDRKTFNYYSYIQPYMYHTKATCEPIYTYSFSLEPEKYQPSGSCNFSRLNNIVFDIELQETPINTANVKLGKNVSRDYEYNAEFYIVNYNILRISNGMAGTVFSN</sequence>
<feature type="domain" description="Major capsid protein N-terminal" evidence="3">
    <location>
        <begin position="25"/>
        <end position="231"/>
    </location>
</feature>
<protein>
    <recommendedName>
        <fullName evidence="5">Major capsid protein N-terminal domain-containing protein</fullName>
    </recommendedName>
</protein>
<dbReference type="SUPFAM" id="SSF49749">
    <property type="entry name" value="Group II dsDNA viruses VP"/>
    <property type="match status" value="2"/>
</dbReference>
<dbReference type="Pfam" id="PF16903">
    <property type="entry name" value="Capsid_N"/>
    <property type="match status" value="1"/>
</dbReference>
<dbReference type="Gene3D" id="2.70.9.20">
    <property type="entry name" value="Major capsid protein Vp54"/>
    <property type="match status" value="2"/>
</dbReference>
<organism evidence="4">
    <name type="scientific">viral metagenome</name>
    <dbReference type="NCBI Taxonomy" id="1070528"/>
    <lineage>
        <taxon>unclassified sequences</taxon>
        <taxon>metagenomes</taxon>
        <taxon>organismal metagenomes</taxon>
    </lineage>
</organism>
<accession>A0A6C0EKA0</accession>
<dbReference type="Pfam" id="PF04451">
    <property type="entry name" value="Capsid_NCLDV"/>
    <property type="match status" value="1"/>
</dbReference>
<evidence type="ECO:0000256" key="1">
    <source>
        <dbReference type="SAM" id="MobiDB-lite"/>
    </source>
</evidence>
<dbReference type="AlphaFoldDB" id="A0A6C0EKA0"/>
<proteinExistence type="predicted"/>
<dbReference type="EMBL" id="MN738864">
    <property type="protein sequence ID" value="QHT28760.1"/>
    <property type="molecule type" value="Genomic_DNA"/>
</dbReference>
<dbReference type="GO" id="GO:0005198">
    <property type="term" value="F:structural molecule activity"/>
    <property type="evidence" value="ECO:0007669"/>
    <property type="project" value="InterPro"/>
</dbReference>
<dbReference type="InterPro" id="IPR031654">
    <property type="entry name" value="Capsid_N"/>
</dbReference>
<dbReference type="InterPro" id="IPR016112">
    <property type="entry name" value="VP_dsDNA_II"/>
</dbReference>
<dbReference type="InterPro" id="IPR038519">
    <property type="entry name" value="MCP_C_sf"/>
</dbReference>
<dbReference type="Gene3D" id="2.70.9.10">
    <property type="entry name" value="Adenovirus Type 2 Hexon, domain 4"/>
    <property type="match status" value="1"/>
</dbReference>
<dbReference type="InterPro" id="IPR007542">
    <property type="entry name" value="MCP_C"/>
</dbReference>
<reference evidence="4" key="1">
    <citation type="journal article" date="2020" name="Nature">
        <title>Giant virus diversity and host interactions through global metagenomics.</title>
        <authorList>
            <person name="Schulz F."/>
            <person name="Roux S."/>
            <person name="Paez-Espino D."/>
            <person name="Jungbluth S."/>
            <person name="Walsh D.A."/>
            <person name="Denef V.J."/>
            <person name="McMahon K.D."/>
            <person name="Konstantinidis K.T."/>
            <person name="Eloe-Fadrosh E.A."/>
            <person name="Kyrpides N.C."/>
            <person name="Woyke T."/>
        </authorList>
    </citation>
    <scope>NUCLEOTIDE SEQUENCE</scope>
    <source>
        <strain evidence="4">GVMAG-M-3300001351-8</strain>
    </source>
</reference>
<evidence type="ECO:0000259" key="3">
    <source>
        <dbReference type="Pfam" id="PF16903"/>
    </source>
</evidence>